<comment type="caution">
    <text evidence="1">The sequence shown here is derived from an EMBL/GenBank/DDBJ whole genome shotgun (WGS) entry which is preliminary data.</text>
</comment>
<accession>A0A164JRI6</accession>
<name>A0A164JRI6_9CRUS</name>
<proteinExistence type="predicted"/>
<reference evidence="1 2" key="1">
    <citation type="submission" date="2016-03" db="EMBL/GenBank/DDBJ databases">
        <title>EvidentialGene: Evidence-directed Construction of Genes on Genomes.</title>
        <authorList>
            <person name="Gilbert D.G."/>
            <person name="Choi J.-H."/>
            <person name="Mockaitis K."/>
            <person name="Colbourne J."/>
            <person name="Pfrender M."/>
        </authorList>
    </citation>
    <scope>NUCLEOTIDE SEQUENCE [LARGE SCALE GENOMIC DNA]</scope>
    <source>
        <strain evidence="1 2">Xinb3</strain>
        <tissue evidence="1">Complete organism</tissue>
    </source>
</reference>
<gene>
    <name evidence="1" type="ORF">APZ42_000316</name>
</gene>
<sequence>MTRMLCVYRRTTTTTACIFFFLKKEKKCDVNMKRVNTKKKQNKHFILLFCSERHLPQERRFVLRDFFLLSP</sequence>
<protein>
    <submittedName>
        <fullName evidence="1">Uncharacterized protein</fullName>
    </submittedName>
</protein>
<dbReference type="AlphaFoldDB" id="A0A164JRI6"/>
<dbReference type="Proteomes" id="UP000076858">
    <property type="component" value="Unassembled WGS sequence"/>
</dbReference>
<organism evidence="1 2">
    <name type="scientific">Daphnia magna</name>
    <dbReference type="NCBI Taxonomy" id="35525"/>
    <lineage>
        <taxon>Eukaryota</taxon>
        <taxon>Metazoa</taxon>
        <taxon>Ecdysozoa</taxon>
        <taxon>Arthropoda</taxon>
        <taxon>Crustacea</taxon>
        <taxon>Branchiopoda</taxon>
        <taxon>Diplostraca</taxon>
        <taxon>Cladocera</taxon>
        <taxon>Anomopoda</taxon>
        <taxon>Daphniidae</taxon>
        <taxon>Daphnia</taxon>
    </lineage>
</organism>
<evidence type="ECO:0000313" key="1">
    <source>
        <dbReference type="EMBL" id="KZS02584.1"/>
    </source>
</evidence>
<evidence type="ECO:0000313" key="2">
    <source>
        <dbReference type="Proteomes" id="UP000076858"/>
    </source>
</evidence>
<keyword evidence="2" id="KW-1185">Reference proteome</keyword>
<dbReference type="EMBL" id="LRGB01004015">
    <property type="protein sequence ID" value="KZS02584.1"/>
    <property type="molecule type" value="Genomic_DNA"/>
</dbReference>